<feature type="transmembrane region" description="Helical" evidence="1">
    <location>
        <begin position="9"/>
        <end position="32"/>
    </location>
</feature>
<dbReference type="NCBIfam" id="NF033218">
    <property type="entry name" value="anchor_AmaP"/>
    <property type="match status" value="1"/>
</dbReference>
<name>A0A7X3CTC8_9BACL</name>
<evidence type="ECO:0000256" key="1">
    <source>
        <dbReference type="SAM" id="Phobius"/>
    </source>
</evidence>
<keyword evidence="1" id="KW-0472">Membrane</keyword>
<dbReference type="EMBL" id="WNZX01000010">
    <property type="protein sequence ID" value="MUG71606.1"/>
    <property type="molecule type" value="Genomic_DNA"/>
</dbReference>
<dbReference type="RefSeq" id="WP_054795199.1">
    <property type="nucleotide sequence ID" value="NZ_JARTHJ010000142.1"/>
</dbReference>
<feature type="transmembrane region" description="Helical" evidence="1">
    <location>
        <begin position="52"/>
        <end position="70"/>
    </location>
</feature>
<organism evidence="2 3">
    <name type="scientific">Paenibacillus validus</name>
    <dbReference type="NCBI Taxonomy" id="44253"/>
    <lineage>
        <taxon>Bacteria</taxon>
        <taxon>Bacillati</taxon>
        <taxon>Bacillota</taxon>
        <taxon>Bacilli</taxon>
        <taxon>Bacillales</taxon>
        <taxon>Paenibacillaceae</taxon>
        <taxon>Paenibacillus</taxon>
    </lineage>
</organism>
<dbReference type="AlphaFoldDB" id="A0A7X3CTC8"/>
<accession>A0A7X3CTC8</accession>
<keyword evidence="1" id="KW-0812">Transmembrane</keyword>
<protein>
    <submittedName>
        <fullName evidence="2">Alkaline shock response membrane anchor protein AmaP</fullName>
    </submittedName>
</protein>
<dbReference type="Proteomes" id="UP000450917">
    <property type="component" value="Unassembled WGS sequence"/>
</dbReference>
<comment type="caution">
    <text evidence="2">The sequence shown here is derived from an EMBL/GenBank/DDBJ whole genome shotgun (WGS) entry which is preliminary data.</text>
</comment>
<proteinExistence type="predicted"/>
<reference evidence="2 3" key="1">
    <citation type="submission" date="2019-11" db="EMBL/GenBank/DDBJ databases">
        <title>Draft genome sequences of five Paenibacillus species of dairy origin.</title>
        <authorList>
            <person name="Olajide A.M."/>
            <person name="Chen S."/>
            <person name="Lapointe G."/>
        </authorList>
    </citation>
    <scope>NUCLEOTIDE SEQUENCE [LARGE SCALE GENOMIC DNA]</scope>
    <source>
        <strain evidence="2 3">2CS3</strain>
    </source>
</reference>
<gene>
    <name evidence="2" type="primary">amaP</name>
    <name evidence="2" type="ORF">GNP93_13095</name>
</gene>
<evidence type="ECO:0000313" key="2">
    <source>
        <dbReference type="EMBL" id="MUG71606.1"/>
    </source>
</evidence>
<evidence type="ECO:0000313" key="3">
    <source>
        <dbReference type="Proteomes" id="UP000450917"/>
    </source>
</evidence>
<keyword evidence="3" id="KW-1185">Reference proteome</keyword>
<keyword evidence="1" id="KW-1133">Transmembrane helix</keyword>
<sequence>MAKVLDKLLLFIFSIVVLLASFVLLIAAFGLIPLNDAQNFVHDVYNEINVAVPFIIVTAVVLLLAVRFLYLSARRGKSSVPSIDQRTEFGDIRISLDTVENLSLKAASRSRGVRDLRARVKVNQAGLEIVIRAIVDGETPIPALTEEMQANVKRHIEDITGIPVAFVSVFIANIQQSSPTFKSRVE</sequence>